<comment type="caution">
    <text evidence="2">The sequence shown here is derived from an EMBL/GenBank/DDBJ whole genome shotgun (WGS) entry which is preliminary data.</text>
</comment>
<dbReference type="Proteomes" id="UP000400924">
    <property type="component" value="Unassembled WGS sequence"/>
</dbReference>
<sequence length="65" mass="6706">MTALRWVKSSYSGGEGNECVEMAEGPSYVAVRDTKMRLGPALAVAPEAFAAFLGGVKDGGLGRTA</sequence>
<protein>
    <submittedName>
        <fullName evidence="2">DUF397 domain-containing protein</fullName>
    </submittedName>
</protein>
<keyword evidence="3" id="KW-1185">Reference proteome</keyword>
<accession>A0A5N8XM70</accession>
<proteinExistence type="predicted"/>
<dbReference type="AlphaFoldDB" id="A0A5N8XM70"/>
<dbReference type="InterPro" id="IPR007278">
    <property type="entry name" value="DUF397"/>
</dbReference>
<reference evidence="2 3" key="1">
    <citation type="submission" date="2019-07" db="EMBL/GenBank/DDBJ databases">
        <title>New species of Amycolatopsis and Streptomyces.</title>
        <authorList>
            <person name="Duangmal K."/>
            <person name="Teo W.F.A."/>
            <person name="Lipun K."/>
        </authorList>
    </citation>
    <scope>NUCLEOTIDE SEQUENCE [LARGE SCALE GENOMIC DNA]</scope>
    <source>
        <strain evidence="2 3">NBRC 106415</strain>
    </source>
</reference>
<dbReference type="OrthoDB" id="3431714at2"/>
<evidence type="ECO:0000313" key="3">
    <source>
        <dbReference type="Proteomes" id="UP000400924"/>
    </source>
</evidence>
<organism evidence="2 3">
    <name type="scientific">Streptomyces spongiae</name>
    <dbReference type="NCBI Taxonomy" id="565072"/>
    <lineage>
        <taxon>Bacteria</taxon>
        <taxon>Bacillati</taxon>
        <taxon>Actinomycetota</taxon>
        <taxon>Actinomycetes</taxon>
        <taxon>Kitasatosporales</taxon>
        <taxon>Streptomycetaceae</taxon>
        <taxon>Streptomyces</taxon>
    </lineage>
</organism>
<name>A0A5N8XM70_9ACTN</name>
<evidence type="ECO:0000259" key="1">
    <source>
        <dbReference type="Pfam" id="PF04149"/>
    </source>
</evidence>
<dbReference type="EMBL" id="VJZC01000220">
    <property type="protein sequence ID" value="MPY60539.1"/>
    <property type="molecule type" value="Genomic_DNA"/>
</dbReference>
<evidence type="ECO:0000313" key="2">
    <source>
        <dbReference type="EMBL" id="MPY60539.1"/>
    </source>
</evidence>
<gene>
    <name evidence="2" type="ORF">FNH08_26300</name>
</gene>
<dbReference type="Pfam" id="PF04149">
    <property type="entry name" value="DUF397"/>
    <property type="match status" value="1"/>
</dbReference>
<feature type="domain" description="DUF397" evidence="1">
    <location>
        <begin position="4"/>
        <end position="57"/>
    </location>
</feature>